<evidence type="ECO:0000313" key="3">
    <source>
        <dbReference type="Proteomes" id="UP001253637"/>
    </source>
</evidence>
<accession>A0A811BNP0</accession>
<dbReference type="InterPro" id="IPR036047">
    <property type="entry name" value="F-box-like_dom_sf"/>
</dbReference>
<dbReference type="Pfam" id="PF00646">
    <property type="entry name" value="F-box"/>
    <property type="match status" value="1"/>
</dbReference>
<dbReference type="EMBL" id="LC625835">
    <property type="protein sequence ID" value="BCU02900.1"/>
    <property type="molecule type" value="Genomic_DNA"/>
</dbReference>
<dbReference type="Proteomes" id="UP001253637">
    <property type="component" value="Segment"/>
</dbReference>
<dbReference type="SUPFAM" id="SSF81383">
    <property type="entry name" value="F-box domain"/>
    <property type="match status" value="1"/>
</dbReference>
<dbReference type="PROSITE" id="PS50181">
    <property type="entry name" value="FBOX"/>
    <property type="match status" value="1"/>
</dbReference>
<feature type="domain" description="F-box" evidence="1">
    <location>
        <begin position="1"/>
        <end position="45"/>
    </location>
</feature>
<evidence type="ECO:0000313" key="2">
    <source>
        <dbReference type="EMBL" id="BCU02900.1"/>
    </source>
</evidence>
<dbReference type="Gene3D" id="1.20.1280.50">
    <property type="match status" value="1"/>
</dbReference>
<evidence type="ECO:0000259" key="1">
    <source>
        <dbReference type="PROSITE" id="PS50181"/>
    </source>
</evidence>
<sequence>MLGQLPDDVIGIIILLLDFQSLMCCRALCRAIRDVWLSPLLWRARLRRITHYCSSCPLIAGPPGLPQAAILAETEIAVRREEDAATDALVHAINQRVPPAFAATRAGGRRRITVLPFDRTEMGGEPVVKPQPGDHVLFYDGGKVRHAIVASEWSQTRRSQDDQVATWTVKPQEDGTTDSGLRFKSVQAWMRSNRNATLFRVIYDDSAIAPAESNALVTALLVPLVRGGRINSDLWDDFAYTFYCRTRTVLPPTVRQRGLETITRHVQEATPTWFTLH</sequence>
<proteinExistence type="predicted"/>
<organism evidence="2 3">
    <name type="scientific">Pandoravirus japonicus</name>
    <dbReference type="NCBI Taxonomy" id="2823154"/>
    <lineage>
        <taxon>Viruses</taxon>
        <taxon>Pandoravirus</taxon>
    </lineage>
</organism>
<protein>
    <recommendedName>
        <fullName evidence="1">F-box domain-containing protein</fullName>
    </recommendedName>
</protein>
<reference evidence="2" key="1">
    <citation type="submission" date="2021-04" db="EMBL/GenBank/DDBJ databases">
        <title>Draft Genome Sequence of Pandoravirus japonicus, Isolated from the Sabaishi River of Niigata, Japan.</title>
        <authorList>
            <person name="Hosokawa N."/>
            <person name="Takahashi H."/>
            <person name="Aoki K."/>
            <person name="Takemura M."/>
        </authorList>
    </citation>
    <scope>NUCLEOTIDE SEQUENCE</scope>
</reference>
<dbReference type="InterPro" id="IPR001810">
    <property type="entry name" value="F-box_dom"/>
</dbReference>
<name>A0A811BNP0_9VIRU</name>